<evidence type="ECO:0000313" key="2">
    <source>
        <dbReference type="EMBL" id="UOR13965.1"/>
    </source>
</evidence>
<protein>
    <submittedName>
        <fullName evidence="2">DUF1446 domain-containing protein</fullName>
    </submittedName>
</protein>
<dbReference type="Pfam" id="PF07287">
    <property type="entry name" value="AtuA"/>
    <property type="match status" value="1"/>
</dbReference>
<dbReference type="EMBL" id="CP095075">
    <property type="protein sequence ID" value="UOR13965.1"/>
    <property type="molecule type" value="Genomic_DNA"/>
</dbReference>
<sequence>MLRIGSGAGFSGDRIEPAEVLLKHADLDYLVLECLAERTIALAQQRKLHEDSGGYDPLLEKRIRKLLPLLLEKDVRLVTNMGAANPIAAAEKILEIAKELNLSCKVAAVTGDDVLDQLDLNAIPWETNRPISECGSIISANAYLGVEALLPALESDANIVITGRVADPSLFLAPQVHHFGWSLEDYNKLGQGLVTGHLLECSSQISGGYFADAHNKEVPDLVNIGFPFATIDADGRAVISKVEGTGGLIDLRTVKEQLLYEVHDPAEYKTPDVIVDFSTVQLQEVGKNQVEVLNGSGKERPQSLKVSVGYHAGYLGEGEISYAGTSALTRAEIAGEILKKRLIDDFPNLRIDFIGLSSVHRTHFNGSTPYEVRLRAAGYHDSEQMARLIGEEVEALYLNGPAAGGGARKKVTESIGVLSTLINREKVQAEVYFNEWIKGEERSGATN</sequence>
<dbReference type="InterPro" id="IPR010839">
    <property type="entry name" value="AtuA_N"/>
</dbReference>
<reference evidence="2" key="1">
    <citation type="submission" date="2022-04" db="EMBL/GenBank/DDBJ databases">
        <title>Halobacillus sp. isolated from saltern.</title>
        <authorList>
            <person name="Won M."/>
            <person name="Lee C.-M."/>
            <person name="Woen H.-Y."/>
            <person name="Kwon S.-W."/>
        </authorList>
    </citation>
    <scope>NUCLEOTIDE SEQUENCE</scope>
    <source>
        <strain evidence="2">SSHM10-5</strain>
    </source>
</reference>
<organism evidence="2 3">
    <name type="scientific">Halobacillus amylolyticus</name>
    <dbReference type="NCBI Taxonomy" id="2932259"/>
    <lineage>
        <taxon>Bacteria</taxon>
        <taxon>Bacillati</taxon>
        <taxon>Bacillota</taxon>
        <taxon>Bacilli</taxon>
        <taxon>Bacillales</taxon>
        <taxon>Bacillaceae</taxon>
        <taxon>Halobacillus</taxon>
    </lineage>
</organism>
<evidence type="ECO:0000313" key="3">
    <source>
        <dbReference type="Proteomes" id="UP000830326"/>
    </source>
</evidence>
<dbReference type="Proteomes" id="UP000830326">
    <property type="component" value="Chromosome"/>
</dbReference>
<dbReference type="PANTHER" id="PTHR47472:SF1">
    <property type="entry name" value="DUF1446-DOMAIN-CONTAINING PROTEIN"/>
    <property type="match status" value="1"/>
</dbReference>
<gene>
    <name evidence="2" type="ORF">MUO15_09810</name>
</gene>
<keyword evidence="3" id="KW-1185">Reference proteome</keyword>
<accession>A0ABY4HJ68</accession>
<name>A0ABY4HJ68_9BACI</name>
<evidence type="ECO:0000259" key="1">
    <source>
        <dbReference type="Pfam" id="PF07287"/>
    </source>
</evidence>
<dbReference type="PANTHER" id="PTHR47472">
    <property type="entry name" value="PROPIONYL-COA CARBOXYLASE"/>
    <property type="match status" value="1"/>
</dbReference>
<feature type="domain" description="Acyclic terpene utilisation N-terminal" evidence="1">
    <location>
        <begin position="2"/>
        <end position="432"/>
    </location>
</feature>
<proteinExistence type="predicted"/>